<comment type="cofactor">
    <cofactor evidence="1">
        <name>FAD</name>
        <dbReference type="ChEBI" id="CHEBI:57692"/>
    </cofactor>
</comment>
<dbReference type="InterPro" id="IPR013112">
    <property type="entry name" value="FAD-bd_8"/>
</dbReference>
<keyword evidence="12" id="KW-0560">Oxidoreductase</keyword>
<feature type="transmembrane region" description="Helical" evidence="18">
    <location>
        <begin position="281"/>
        <end position="300"/>
    </location>
</feature>
<feature type="region of interest" description="Disordered" evidence="17">
    <location>
        <begin position="818"/>
        <end position="847"/>
    </location>
</feature>
<keyword evidence="19" id="KW-0732">Signal</keyword>
<dbReference type="InterPro" id="IPR039261">
    <property type="entry name" value="FNR_nucleotide-bd"/>
</dbReference>
<evidence type="ECO:0000256" key="11">
    <source>
        <dbReference type="ARBA" id="ARBA00022989"/>
    </source>
</evidence>
<dbReference type="AlphaFoldDB" id="A0A1B7TA62"/>
<evidence type="ECO:0000256" key="4">
    <source>
        <dbReference type="ARBA" id="ARBA00022448"/>
    </source>
</evidence>
<evidence type="ECO:0000256" key="15">
    <source>
        <dbReference type="ARBA" id="ARBA00023136"/>
    </source>
</evidence>
<feature type="transmembrane region" description="Helical" evidence="18">
    <location>
        <begin position="340"/>
        <end position="365"/>
    </location>
</feature>
<comment type="subcellular location">
    <subcellularLocation>
        <location evidence="2">Membrane</location>
        <topology evidence="2">Multi-pass membrane protein</topology>
    </subcellularLocation>
</comment>
<dbReference type="EMBL" id="LXPE01000060">
    <property type="protein sequence ID" value="OBA25636.1"/>
    <property type="molecule type" value="Genomic_DNA"/>
</dbReference>
<dbReference type="PANTHER" id="PTHR32361:SF9">
    <property type="entry name" value="FERRIC REDUCTASE TRANSMEMBRANE COMPONENT 3-RELATED"/>
    <property type="match status" value="1"/>
</dbReference>
<dbReference type="Proteomes" id="UP000092321">
    <property type="component" value="Unassembled WGS sequence"/>
</dbReference>
<accession>A0A1B7TA62</accession>
<evidence type="ECO:0000256" key="6">
    <source>
        <dbReference type="ARBA" id="ARBA00022630"/>
    </source>
</evidence>
<keyword evidence="15 18" id="KW-0472">Membrane</keyword>
<dbReference type="InterPro" id="IPR051410">
    <property type="entry name" value="Ferric/Cupric_Reductase"/>
</dbReference>
<keyword evidence="5" id="KW-0349">Heme</keyword>
<dbReference type="Gene3D" id="3.40.50.80">
    <property type="entry name" value="Nucleotide-binding domain of ferredoxin-NADP reductase (FNR) module"/>
    <property type="match status" value="1"/>
</dbReference>
<keyword evidence="8" id="KW-0274">FAD</keyword>
<dbReference type="PROSITE" id="PS51384">
    <property type="entry name" value="FAD_FR"/>
    <property type="match status" value="1"/>
</dbReference>
<evidence type="ECO:0000259" key="20">
    <source>
        <dbReference type="PROSITE" id="PS51384"/>
    </source>
</evidence>
<evidence type="ECO:0000256" key="16">
    <source>
        <dbReference type="ARBA" id="ARBA00023180"/>
    </source>
</evidence>
<feature type="domain" description="FAD-binding FR-type" evidence="20">
    <location>
        <begin position="490"/>
        <end position="604"/>
    </location>
</feature>
<dbReference type="GO" id="GO:0000293">
    <property type="term" value="F:ferric-chelate reductase activity"/>
    <property type="evidence" value="ECO:0007669"/>
    <property type="project" value="UniProtKB-ARBA"/>
</dbReference>
<dbReference type="GO" id="GO:0005886">
    <property type="term" value="C:plasma membrane"/>
    <property type="evidence" value="ECO:0007669"/>
    <property type="project" value="TreeGrafter"/>
</dbReference>
<evidence type="ECO:0000256" key="13">
    <source>
        <dbReference type="ARBA" id="ARBA00023004"/>
    </source>
</evidence>
<dbReference type="InterPro" id="IPR013121">
    <property type="entry name" value="Fe_red_NAD-bd_6"/>
</dbReference>
<feature type="transmembrane region" description="Helical" evidence="18">
    <location>
        <begin position="377"/>
        <end position="397"/>
    </location>
</feature>
<dbReference type="PANTHER" id="PTHR32361">
    <property type="entry name" value="FERRIC/CUPRIC REDUCTASE TRANSMEMBRANE COMPONENT"/>
    <property type="match status" value="1"/>
</dbReference>
<dbReference type="OrthoDB" id="167398at2759"/>
<keyword evidence="13" id="KW-0408">Iron</keyword>
<keyword evidence="10" id="KW-0249">Electron transport</keyword>
<evidence type="ECO:0000256" key="10">
    <source>
        <dbReference type="ARBA" id="ARBA00022982"/>
    </source>
</evidence>
<keyword evidence="22" id="KW-1185">Reference proteome</keyword>
<keyword evidence="5" id="KW-0479">Metal-binding</keyword>
<feature type="transmembrane region" description="Helical" evidence="18">
    <location>
        <begin position="409"/>
        <end position="427"/>
    </location>
</feature>
<feature type="compositionally biased region" description="Polar residues" evidence="17">
    <location>
        <begin position="880"/>
        <end position="893"/>
    </location>
</feature>
<proteinExistence type="inferred from homology"/>
<evidence type="ECO:0000313" key="22">
    <source>
        <dbReference type="Proteomes" id="UP000092321"/>
    </source>
</evidence>
<keyword evidence="4" id="KW-0813">Transport</keyword>
<dbReference type="GO" id="GO:0015677">
    <property type="term" value="P:copper ion import"/>
    <property type="evidence" value="ECO:0007669"/>
    <property type="project" value="TreeGrafter"/>
</dbReference>
<evidence type="ECO:0000256" key="19">
    <source>
        <dbReference type="SAM" id="SignalP"/>
    </source>
</evidence>
<comment type="similarity">
    <text evidence="3">Belongs to the ferric reductase (FRE) family.</text>
</comment>
<comment type="caution">
    <text evidence="21">The sequence shown here is derived from an EMBL/GenBank/DDBJ whole genome shotgun (WGS) entry which is preliminary data.</text>
</comment>
<organism evidence="21 22">
    <name type="scientific">Hanseniaspora valbyensis NRRL Y-1626</name>
    <dbReference type="NCBI Taxonomy" id="766949"/>
    <lineage>
        <taxon>Eukaryota</taxon>
        <taxon>Fungi</taxon>
        <taxon>Dikarya</taxon>
        <taxon>Ascomycota</taxon>
        <taxon>Saccharomycotina</taxon>
        <taxon>Saccharomycetes</taxon>
        <taxon>Saccharomycodales</taxon>
        <taxon>Saccharomycodaceae</taxon>
        <taxon>Hanseniaspora</taxon>
    </lineage>
</organism>
<keyword evidence="16" id="KW-0325">Glycoprotein</keyword>
<keyword evidence="6" id="KW-0285">Flavoprotein</keyword>
<keyword evidence="9" id="KW-0521">NADP</keyword>
<keyword evidence="11 18" id="KW-1133">Transmembrane helix</keyword>
<feature type="region of interest" description="Disordered" evidence="17">
    <location>
        <begin position="859"/>
        <end position="910"/>
    </location>
</feature>
<dbReference type="InterPro" id="IPR017927">
    <property type="entry name" value="FAD-bd_FR_type"/>
</dbReference>
<evidence type="ECO:0000313" key="21">
    <source>
        <dbReference type="EMBL" id="OBA25636.1"/>
    </source>
</evidence>
<feature type="signal peptide" evidence="19">
    <location>
        <begin position="1"/>
        <end position="20"/>
    </location>
</feature>
<evidence type="ECO:0000256" key="12">
    <source>
        <dbReference type="ARBA" id="ARBA00023002"/>
    </source>
</evidence>
<dbReference type="CDD" id="cd06186">
    <property type="entry name" value="NOX_Duox_like_FAD_NADP"/>
    <property type="match status" value="1"/>
</dbReference>
<evidence type="ECO:0000256" key="1">
    <source>
        <dbReference type="ARBA" id="ARBA00001974"/>
    </source>
</evidence>
<evidence type="ECO:0000256" key="5">
    <source>
        <dbReference type="ARBA" id="ARBA00022617"/>
    </source>
</evidence>
<evidence type="ECO:0000256" key="7">
    <source>
        <dbReference type="ARBA" id="ARBA00022692"/>
    </source>
</evidence>
<feature type="chain" id="PRO_5008598685" description="FAD-binding FR-type domain-containing protein" evidence="19">
    <location>
        <begin position="21"/>
        <end position="1084"/>
    </location>
</feature>
<dbReference type="SFLD" id="SFLDG01168">
    <property type="entry name" value="Ferric_reductase_subgroup_(FRE"/>
    <property type="match status" value="1"/>
</dbReference>
<dbReference type="Pfam" id="PF01794">
    <property type="entry name" value="Ferric_reduct"/>
    <property type="match status" value="1"/>
</dbReference>
<sequence length="1084" mass="123463">MLLANILITLFFININVAKGISNILGGACVNIYSNSLNKYPFICASDGISPVLTDLSNKCLCSNENYMLTVLGCIKQGANTDNESKDAIGYLVETCKNNNLNLDTSKLEFFLTENYKFFTTLSYQIKEYKKYVISMKAYNSYSGLKENSEPFVIKYPIYTESSYINDSIAEIDDIVFNRHLSSIMGIILNIFWIIIPTFGLIGNGIYWAFPTFVMKIKNKKICKKIRIFCLKSQIWHSQTDESKHVLKTASIQKSANESNKYIKQATTIELKNSFPNRMQFVTISFYSLINFCFCVSFYYTTPQKQSFFFKNIQAYNADIIDHNLNSRKAMLFVADRTGILAICQLPLVFLMAGQNNLLITLTGWDYKTFNFFHKWIARLCVFLIGVHAVTYFNFTYNNGTLKYRWSLEKWRCACLGFFSIIVLILGTIKKFRMIFYEAFKVIHQVSSILFCIGVHYHIKKLGWNEFLYVSLIFWASEYLFRFSKIIVSGGVIQAKCVGIFDPFGSKQNKCHTIKLYISHSKWWRPYPGCFVFVYILTPGLFWQRHPITVLQDADDPSNTDIVLLIKVKNGMTKRLADIVSASPDGHCTIPILLEGPYGSAISLKRYTNSLFFAGGIGFTAVYSLAIDSAKEILSQLRSGERKSDYLNIDSSDDIENTEIKEDSKEIKNSPIIVNWFIPHLQTLEIFINEIMYLSQFGAALVNINIYITRWDLMDTSYLQLASQATTTKEKEIDNYIKPENTSVERNFSGFSSVLTDEVLPSGYRDYWDEKSVYKPSRAATVNSQLLTDDSEQNNETTYYTEIAASDLKNGLLSLNKEDLIDSSPPKTTIISNPSSDSSSKKKGKQIDIIGVTDTRSTVKLESSNEGSDDVNLESEENSDSVLDSNIESMASSKDTEKTDKRLSESTSDSSKDFVVKTDTKIYSINSAKEKFYLEQRLRQAQIKNHLEKEAQEELSKKQNNNNNNNKWSLSSINAIFSGKKAKSKKWKEEEPGVLSFEKSINYRLCKINEVMQRKNSNIHVTANTLPNLLSMVEKEIEQCSGSVAIVSCGPSSMKSDIRKSFLAALGKDELKLFLEYFEEELVW</sequence>
<name>A0A1B7TA62_9ASCO</name>
<dbReference type="GO" id="GO:0006879">
    <property type="term" value="P:intracellular iron ion homeostasis"/>
    <property type="evidence" value="ECO:0007669"/>
    <property type="project" value="TreeGrafter"/>
</dbReference>
<evidence type="ECO:0000256" key="9">
    <source>
        <dbReference type="ARBA" id="ARBA00022857"/>
    </source>
</evidence>
<evidence type="ECO:0000256" key="14">
    <source>
        <dbReference type="ARBA" id="ARBA00023065"/>
    </source>
</evidence>
<keyword evidence="7 18" id="KW-0812">Transmembrane</keyword>
<feature type="transmembrane region" description="Helical" evidence="18">
    <location>
        <begin position="187"/>
        <end position="210"/>
    </location>
</feature>
<evidence type="ECO:0000256" key="17">
    <source>
        <dbReference type="SAM" id="MobiDB-lite"/>
    </source>
</evidence>
<dbReference type="InterPro" id="IPR013130">
    <property type="entry name" value="Fe3_Rdtase_TM_dom"/>
</dbReference>
<feature type="compositionally biased region" description="Basic and acidic residues" evidence="17">
    <location>
        <begin position="894"/>
        <end position="910"/>
    </location>
</feature>
<keyword evidence="14" id="KW-0406">Ion transport</keyword>
<reference evidence="22" key="1">
    <citation type="journal article" date="2016" name="Proc. Natl. Acad. Sci. U.S.A.">
        <title>Comparative genomics of biotechnologically important yeasts.</title>
        <authorList>
            <person name="Riley R."/>
            <person name="Haridas S."/>
            <person name="Wolfe K.H."/>
            <person name="Lopes M.R."/>
            <person name="Hittinger C.T."/>
            <person name="Goeker M."/>
            <person name="Salamov A.A."/>
            <person name="Wisecaver J.H."/>
            <person name="Long T.M."/>
            <person name="Calvey C.H."/>
            <person name="Aerts A.L."/>
            <person name="Barry K.W."/>
            <person name="Choi C."/>
            <person name="Clum A."/>
            <person name="Coughlan A.Y."/>
            <person name="Deshpande S."/>
            <person name="Douglass A.P."/>
            <person name="Hanson S.J."/>
            <person name="Klenk H.-P."/>
            <person name="LaButti K.M."/>
            <person name="Lapidus A."/>
            <person name="Lindquist E.A."/>
            <person name="Lipzen A.M."/>
            <person name="Meier-Kolthoff J.P."/>
            <person name="Ohm R.A."/>
            <person name="Otillar R.P."/>
            <person name="Pangilinan J.L."/>
            <person name="Peng Y."/>
            <person name="Rokas A."/>
            <person name="Rosa C.A."/>
            <person name="Scheuner C."/>
            <person name="Sibirny A.A."/>
            <person name="Slot J.C."/>
            <person name="Stielow J.B."/>
            <person name="Sun H."/>
            <person name="Kurtzman C.P."/>
            <person name="Blackwell M."/>
            <person name="Grigoriev I.V."/>
            <person name="Jeffries T.W."/>
        </authorList>
    </citation>
    <scope>NUCLEOTIDE SEQUENCE [LARGE SCALE GENOMIC DNA]</scope>
    <source>
        <strain evidence="22">NRRL Y-1626</strain>
    </source>
</reference>
<evidence type="ECO:0000256" key="8">
    <source>
        <dbReference type="ARBA" id="ARBA00022827"/>
    </source>
</evidence>
<evidence type="ECO:0000256" key="3">
    <source>
        <dbReference type="ARBA" id="ARBA00006278"/>
    </source>
</evidence>
<evidence type="ECO:0000256" key="18">
    <source>
        <dbReference type="SAM" id="Phobius"/>
    </source>
</evidence>
<evidence type="ECO:0000256" key="2">
    <source>
        <dbReference type="ARBA" id="ARBA00004141"/>
    </source>
</evidence>
<dbReference type="Pfam" id="PF08030">
    <property type="entry name" value="NAD_binding_6"/>
    <property type="match status" value="1"/>
</dbReference>
<dbReference type="Pfam" id="PF08022">
    <property type="entry name" value="FAD_binding_8"/>
    <property type="match status" value="1"/>
</dbReference>
<feature type="compositionally biased region" description="Acidic residues" evidence="17">
    <location>
        <begin position="867"/>
        <end position="879"/>
    </location>
</feature>
<dbReference type="GO" id="GO:0006826">
    <property type="term" value="P:iron ion transport"/>
    <property type="evidence" value="ECO:0007669"/>
    <property type="project" value="TreeGrafter"/>
</dbReference>
<gene>
    <name evidence="21" type="ORF">HANVADRAFT_49883</name>
</gene>
<protein>
    <recommendedName>
        <fullName evidence="20">FAD-binding FR-type domain-containing protein</fullName>
    </recommendedName>
</protein>